<evidence type="ECO:0000256" key="3">
    <source>
        <dbReference type="ARBA" id="ARBA00022737"/>
    </source>
</evidence>
<dbReference type="PROSITE" id="PS50294">
    <property type="entry name" value="WD_REPEATS_REGION"/>
    <property type="match status" value="1"/>
</dbReference>
<keyword evidence="3" id="KW-0677">Repeat</keyword>
<gene>
    <name evidence="6" type="ORF">GDO86_016126</name>
</gene>
<dbReference type="InterPro" id="IPR015943">
    <property type="entry name" value="WD40/YVTN_repeat-like_dom_sf"/>
</dbReference>
<organism evidence="6 7">
    <name type="scientific">Hymenochirus boettgeri</name>
    <name type="common">Congo dwarf clawed frog</name>
    <dbReference type="NCBI Taxonomy" id="247094"/>
    <lineage>
        <taxon>Eukaryota</taxon>
        <taxon>Metazoa</taxon>
        <taxon>Chordata</taxon>
        <taxon>Craniata</taxon>
        <taxon>Vertebrata</taxon>
        <taxon>Euteleostomi</taxon>
        <taxon>Amphibia</taxon>
        <taxon>Batrachia</taxon>
        <taxon>Anura</taxon>
        <taxon>Pipoidea</taxon>
        <taxon>Pipidae</taxon>
        <taxon>Pipinae</taxon>
        <taxon>Hymenochirus</taxon>
    </lineage>
</organism>
<dbReference type="SUPFAM" id="SSF50978">
    <property type="entry name" value="WD40 repeat-like"/>
    <property type="match status" value="1"/>
</dbReference>
<dbReference type="InterPro" id="IPR039328">
    <property type="entry name" value="WDR89"/>
</dbReference>
<feature type="repeat" description="WD" evidence="4">
    <location>
        <begin position="161"/>
        <end position="203"/>
    </location>
</feature>
<reference evidence="6" key="1">
    <citation type="thesis" date="2020" institute="ProQuest LLC" country="789 East Eisenhower Parkway, Ann Arbor, MI, USA">
        <title>Comparative Genomics and Chromosome Evolution.</title>
        <authorList>
            <person name="Mudd A.B."/>
        </authorList>
    </citation>
    <scope>NUCLEOTIDE SEQUENCE</scope>
    <source>
        <strain evidence="6">Female2</strain>
        <tissue evidence="6">Blood</tissue>
    </source>
</reference>
<proteinExistence type="predicted"/>
<keyword evidence="2 4" id="KW-0853">WD repeat</keyword>
<dbReference type="SMART" id="SM00320">
    <property type="entry name" value="WD40"/>
    <property type="match status" value="4"/>
</dbReference>
<evidence type="ECO:0000313" key="7">
    <source>
        <dbReference type="Proteomes" id="UP000812440"/>
    </source>
</evidence>
<evidence type="ECO:0000256" key="2">
    <source>
        <dbReference type="ARBA" id="ARBA00022574"/>
    </source>
</evidence>
<dbReference type="InterPro" id="IPR036322">
    <property type="entry name" value="WD40_repeat_dom_sf"/>
</dbReference>
<evidence type="ECO:0000256" key="4">
    <source>
        <dbReference type="PROSITE-ProRule" id="PRU00221"/>
    </source>
</evidence>
<protein>
    <recommendedName>
        <fullName evidence="1">WD repeat-containing protein 89</fullName>
    </recommendedName>
</protein>
<dbReference type="InterPro" id="IPR019775">
    <property type="entry name" value="WD40_repeat_CS"/>
</dbReference>
<dbReference type="InterPro" id="IPR001680">
    <property type="entry name" value="WD40_rpt"/>
</dbReference>
<dbReference type="AlphaFoldDB" id="A0A8T2K1T4"/>
<name>A0A8T2K1T4_9PIPI</name>
<sequence>MDDLEKQLSNFHIEKRSALKDKVTYVIDIDVSRPDEKIAILCSNKSIQIYDKCSMGLIREYNDHPGLLSKVKFCHVNSHILYSSCSDGTVKSWDTRVSGTNATQVFRGYNSNVFISLDISSNDFVVCAGTEKVEEDSFLVFWDARYTPEKNTTKDPLGVYAESHNDDITQVRFHPKNPSIVASGSTDGLVNVFDISKDNEDDALNATCNSDSSVSYVGWAGQNYDQVFCLTHDEGFCWWDLAQMDSEEPITLSKTQDIREKFSIASIDYVIGGEYHKNVDALFLVGGSHTGNVSMLTCSNKDIKHLKTLYGGHSSTVRAFYWNVEDDYLLTGGEDAQLLFWKSKAKEPSEKQTSMKMASSVHQRVRVHSSKSYRNK</sequence>
<feature type="region of interest" description="Disordered" evidence="5">
    <location>
        <begin position="347"/>
        <end position="376"/>
    </location>
</feature>
<dbReference type="Gene3D" id="2.130.10.10">
    <property type="entry name" value="YVTN repeat-like/Quinoprotein amine dehydrogenase"/>
    <property type="match status" value="2"/>
</dbReference>
<evidence type="ECO:0000256" key="5">
    <source>
        <dbReference type="SAM" id="MobiDB-lite"/>
    </source>
</evidence>
<keyword evidence="7" id="KW-1185">Reference proteome</keyword>
<dbReference type="Proteomes" id="UP000812440">
    <property type="component" value="Chromosome 8_10"/>
</dbReference>
<evidence type="ECO:0000256" key="1">
    <source>
        <dbReference type="ARBA" id="ARBA00021125"/>
    </source>
</evidence>
<dbReference type="OrthoDB" id="25131at2759"/>
<dbReference type="Pfam" id="PF00400">
    <property type="entry name" value="WD40"/>
    <property type="match status" value="3"/>
</dbReference>
<dbReference type="PANTHER" id="PTHR22889">
    <property type="entry name" value="WD REPEAT-CONTAINING PROTEIN 89"/>
    <property type="match status" value="1"/>
</dbReference>
<feature type="compositionally biased region" description="Basic residues" evidence="5">
    <location>
        <begin position="363"/>
        <end position="376"/>
    </location>
</feature>
<dbReference type="PANTHER" id="PTHR22889:SF0">
    <property type="entry name" value="WD REPEAT-CONTAINING PROTEIN 89"/>
    <property type="match status" value="1"/>
</dbReference>
<evidence type="ECO:0000313" key="6">
    <source>
        <dbReference type="EMBL" id="KAG8449357.1"/>
    </source>
</evidence>
<dbReference type="PROSITE" id="PS00678">
    <property type="entry name" value="WD_REPEATS_1"/>
    <property type="match status" value="1"/>
</dbReference>
<dbReference type="EMBL" id="JAACNH010000003">
    <property type="protein sequence ID" value="KAG8449357.1"/>
    <property type="molecule type" value="Genomic_DNA"/>
</dbReference>
<dbReference type="PROSITE" id="PS50082">
    <property type="entry name" value="WD_REPEATS_2"/>
    <property type="match status" value="2"/>
</dbReference>
<feature type="repeat" description="WD" evidence="4">
    <location>
        <begin position="310"/>
        <end position="351"/>
    </location>
</feature>
<accession>A0A8T2K1T4</accession>
<comment type="caution">
    <text evidence="6">The sequence shown here is derived from an EMBL/GenBank/DDBJ whole genome shotgun (WGS) entry which is preliminary data.</text>
</comment>